<dbReference type="InterPro" id="IPR029068">
    <property type="entry name" value="Glyas_Bleomycin-R_OHBP_Dase"/>
</dbReference>
<keyword evidence="3" id="KW-1185">Reference proteome</keyword>
<feature type="domain" description="VOC" evidence="1">
    <location>
        <begin position="10"/>
        <end position="130"/>
    </location>
</feature>
<accession>A0A8H9G4B0</accession>
<gene>
    <name evidence="2" type="ORF">GCM10011516_26510</name>
</gene>
<dbReference type="SUPFAM" id="SSF54593">
    <property type="entry name" value="Glyoxalase/Bleomycin resistance protein/Dihydroxybiphenyl dioxygenase"/>
    <property type="match status" value="1"/>
</dbReference>
<dbReference type="Pfam" id="PF18029">
    <property type="entry name" value="Glyoxalase_6"/>
    <property type="match status" value="1"/>
</dbReference>
<dbReference type="EMBL" id="BMKM01000007">
    <property type="protein sequence ID" value="GGE27587.1"/>
    <property type="molecule type" value="Genomic_DNA"/>
</dbReference>
<dbReference type="PROSITE" id="PS51819">
    <property type="entry name" value="VOC"/>
    <property type="match status" value="1"/>
</dbReference>
<evidence type="ECO:0000313" key="2">
    <source>
        <dbReference type="EMBL" id="GGE27587.1"/>
    </source>
</evidence>
<dbReference type="InterPro" id="IPR041581">
    <property type="entry name" value="Glyoxalase_6"/>
</dbReference>
<dbReference type="Proteomes" id="UP000614460">
    <property type="component" value="Unassembled WGS sequence"/>
</dbReference>
<dbReference type="CDD" id="cd07247">
    <property type="entry name" value="SgaA_N_like"/>
    <property type="match status" value="1"/>
</dbReference>
<reference evidence="2" key="1">
    <citation type="journal article" date="2014" name="Int. J. Syst. Evol. Microbiol.">
        <title>Complete genome sequence of Corynebacterium casei LMG S-19264T (=DSM 44701T), isolated from a smear-ripened cheese.</title>
        <authorList>
            <consortium name="US DOE Joint Genome Institute (JGI-PGF)"/>
            <person name="Walter F."/>
            <person name="Albersmeier A."/>
            <person name="Kalinowski J."/>
            <person name="Ruckert C."/>
        </authorList>
    </citation>
    <scope>NUCLEOTIDE SEQUENCE</scope>
    <source>
        <strain evidence="2">CGMCC 1.15966</strain>
    </source>
</reference>
<name>A0A8H9G4B0_9SPHI</name>
<evidence type="ECO:0000313" key="3">
    <source>
        <dbReference type="Proteomes" id="UP000614460"/>
    </source>
</evidence>
<dbReference type="InterPro" id="IPR052164">
    <property type="entry name" value="Anthracycline_SecMetBiosynth"/>
</dbReference>
<comment type="caution">
    <text evidence="2">The sequence shown here is derived from an EMBL/GenBank/DDBJ whole genome shotgun (WGS) entry which is preliminary data.</text>
</comment>
<protein>
    <recommendedName>
        <fullName evidence="1">VOC domain-containing protein</fullName>
    </recommendedName>
</protein>
<proteinExistence type="predicted"/>
<dbReference type="PANTHER" id="PTHR33993">
    <property type="entry name" value="GLYOXALASE-RELATED"/>
    <property type="match status" value="1"/>
</dbReference>
<organism evidence="2 3">
    <name type="scientific">Sphingobacterium cellulitidis</name>
    <dbReference type="NCBI Taxonomy" id="1768011"/>
    <lineage>
        <taxon>Bacteria</taxon>
        <taxon>Pseudomonadati</taxon>
        <taxon>Bacteroidota</taxon>
        <taxon>Sphingobacteriia</taxon>
        <taxon>Sphingobacteriales</taxon>
        <taxon>Sphingobacteriaceae</taxon>
        <taxon>Sphingobacterium</taxon>
    </lineage>
</organism>
<reference evidence="2" key="2">
    <citation type="submission" date="2020-09" db="EMBL/GenBank/DDBJ databases">
        <authorList>
            <person name="Sun Q."/>
            <person name="Zhou Y."/>
        </authorList>
    </citation>
    <scope>NUCLEOTIDE SEQUENCE</scope>
    <source>
        <strain evidence="2">CGMCC 1.15966</strain>
    </source>
</reference>
<dbReference type="InterPro" id="IPR037523">
    <property type="entry name" value="VOC_core"/>
</dbReference>
<dbReference type="PANTHER" id="PTHR33993:SF14">
    <property type="entry name" value="GB|AAF24581.1"/>
    <property type="match status" value="1"/>
</dbReference>
<dbReference type="AlphaFoldDB" id="A0A8H9G4B0"/>
<dbReference type="Gene3D" id="3.10.180.10">
    <property type="entry name" value="2,3-Dihydroxybiphenyl 1,2-Dioxygenase, domain 1"/>
    <property type="match status" value="1"/>
</dbReference>
<evidence type="ECO:0000259" key="1">
    <source>
        <dbReference type="PROSITE" id="PS51819"/>
    </source>
</evidence>
<dbReference type="RefSeq" id="WP_094282468.1">
    <property type="nucleotide sequence ID" value="NZ_BMKM01000007.1"/>
</dbReference>
<sequence>MSEQKYKPGQIVWADLTTNQAESLKEFYKDVLGWQEFPVAMKDNEESYNDYAMLYDEKNPAGGICNQRGVNANIPPQWIMYVCVEDVDATLQNALDRGAKLVHESKKADGSLNYVIIQDPAGAVFGFGKFQ</sequence>